<accession>D5EH89</accession>
<dbReference type="InterPro" id="IPR027417">
    <property type="entry name" value="P-loop_NTPase"/>
</dbReference>
<evidence type="ECO:0000313" key="5">
    <source>
        <dbReference type="Proteomes" id="UP000002366"/>
    </source>
</evidence>
<dbReference type="InterPro" id="IPR038734">
    <property type="entry name" value="YhaN_AAA"/>
</dbReference>
<feature type="coiled-coil region" evidence="1">
    <location>
        <begin position="811"/>
        <end position="868"/>
    </location>
</feature>
<dbReference type="AlphaFoldDB" id="D5EH89"/>
<evidence type="ECO:0000313" key="4">
    <source>
        <dbReference type="EMBL" id="ADE57921.1"/>
    </source>
</evidence>
<dbReference type="eggNOG" id="COG4717">
    <property type="taxonomic scope" value="Bacteria"/>
</dbReference>
<keyword evidence="2" id="KW-1133">Transmembrane helix</keyword>
<keyword evidence="2" id="KW-0812">Transmembrane</keyword>
<keyword evidence="1" id="KW-0175">Coiled coil</keyword>
<evidence type="ECO:0000256" key="2">
    <source>
        <dbReference type="SAM" id="Phobius"/>
    </source>
</evidence>
<gene>
    <name evidence="4" type="ordered locus">Amico_1808</name>
</gene>
<keyword evidence="5" id="KW-1185">Reference proteome</keyword>
<organism evidence="4 5">
    <name type="scientific">Aminobacterium colombiense (strain DSM 12261 / ALA-1)</name>
    <dbReference type="NCBI Taxonomy" id="572547"/>
    <lineage>
        <taxon>Bacteria</taxon>
        <taxon>Thermotogati</taxon>
        <taxon>Synergistota</taxon>
        <taxon>Synergistia</taxon>
        <taxon>Synergistales</taxon>
        <taxon>Aminobacteriaceae</taxon>
        <taxon>Aminobacterium</taxon>
    </lineage>
</organism>
<dbReference type="PANTHER" id="PTHR41259:SF1">
    <property type="entry name" value="DOUBLE-STRAND BREAK REPAIR RAD50 ATPASE, PUTATIVE-RELATED"/>
    <property type="match status" value="1"/>
</dbReference>
<dbReference type="Gene3D" id="3.40.50.300">
    <property type="entry name" value="P-loop containing nucleotide triphosphate hydrolases"/>
    <property type="match status" value="2"/>
</dbReference>
<dbReference type="PANTHER" id="PTHR41259">
    <property type="entry name" value="DOUBLE-STRAND BREAK REPAIR RAD50 ATPASE, PUTATIVE-RELATED"/>
    <property type="match status" value="1"/>
</dbReference>
<dbReference type="Proteomes" id="UP000002366">
    <property type="component" value="Chromosome"/>
</dbReference>
<feature type="domain" description="YhaN AAA" evidence="3">
    <location>
        <begin position="1"/>
        <end position="200"/>
    </location>
</feature>
<feature type="transmembrane region" description="Helical" evidence="2">
    <location>
        <begin position="471"/>
        <end position="490"/>
    </location>
</feature>
<evidence type="ECO:0000256" key="1">
    <source>
        <dbReference type="SAM" id="Coils"/>
    </source>
</evidence>
<protein>
    <recommendedName>
        <fullName evidence="3">YhaN AAA domain-containing protein</fullName>
    </recommendedName>
</protein>
<evidence type="ECO:0000259" key="3">
    <source>
        <dbReference type="Pfam" id="PF13514"/>
    </source>
</evidence>
<sequence>MRFIEFKIRSFGLLENMEGHFPAGLSLILGDNESGKTTLMSFLRYSLFGCPDGRSSRNLYAPPHGGKQKGSLIIESLKGERFSLVMNGRNSTFSGARNGTSLEDLLGYVDREMYERIFSVGLEDMQKIRPLNDRGIQSRFFSAGAGLGTASLPTFLASLSNQEKALYRIQGGARSSAEINVFLKKIQETKEQIKLLQQQKDEYLQKKEELEKTGHQIESARKNLEAIRYDLSLMEWVEKARSPWVEMTEAQRKLEEIGEVLFFPDEGLLRFKKIHEEEGARERELEELVFQCRNLDKQLQAFHIPSIQKVLEQKGAIRALAQNRNRIEKEEEIIQNLSLDILSMKQRLDREVREIHQSWTIDDLESLDLSFGVSQKAGDLEKQKEDFRNQHVIRNETCEQARKARDEARSLLKTRKEHVEKMERNVSPLSVQTLREKCGSLRQFFTRWHQIQNQIKENEMNLDLFRQKKELQWGGAAAGTLGLAFLGAGYRTGDIFFLKTGITAIAASLGFIIVDFFQKRKFFNEKEELLCRLRKNLVETEEELSHTVEGLAIECPKDYLELEKAEMYIDDCIDGIREYDQALQSQRDAEEELGRRQRKLEDCESSLNSIKKLLDQTDAEWKSFVEEKGFSASLKVEHWTEFESLVKQLRGRLAQIRDMEKQLSSSQEYISAKEEEIHSLFRSLSLGPWSKLSLVSPIDILTSRLEEAEEQWNQITMIQREKKRNEEIYERAHKAWNESRTLKKELFEQAKVHDEPSFLELGERWQRCNDLKKIIENHRLSLLAIAGGNENLTKVLEELPKRTPAESQILIGESKEQEQLLSQQLEELNEERGHLKTRIDELEKDKELSALFLEREKLEEELRLALKEWLAVVACRCVLEQTRQKHEQERQPEVFKKAGDFLELMTEGRYSLISTASEEGGFSVELEEKSGFLRKKEDVWSSGLADQVYLSIRLALAELYGKRMEPLPLILDDVFVRFDERRQIGAARVVLDVASRGQILLFSCRRDIEDVFLEARDGMAHKFSTYEMKNGKIFSVQP</sequence>
<proteinExistence type="predicted"/>
<dbReference type="EMBL" id="CP001997">
    <property type="protein sequence ID" value="ADE57921.1"/>
    <property type="molecule type" value="Genomic_DNA"/>
</dbReference>
<dbReference type="RefSeq" id="WP_013049183.1">
    <property type="nucleotide sequence ID" value="NC_014011.1"/>
</dbReference>
<keyword evidence="2" id="KW-0472">Membrane</keyword>
<feature type="transmembrane region" description="Helical" evidence="2">
    <location>
        <begin position="496"/>
        <end position="517"/>
    </location>
</feature>
<dbReference type="OrthoDB" id="9764467at2"/>
<dbReference type="eggNOG" id="COG0249">
    <property type="taxonomic scope" value="Bacteria"/>
</dbReference>
<dbReference type="Pfam" id="PF13514">
    <property type="entry name" value="AAA_27"/>
    <property type="match status" value="1"/>
</dbReference>
<reference evidence="4 5" key="1">
    <citation type="journal article" date="2010" name="Stand. Genomic Sci.">
        <title>Complete genome sequence of Aminobacterium colombiense type strain (ALA-1).</title>
        <authorList>
            <person name="Chertkov O."/>
            <person name="Sikorski J."/>
            <person name="Brambilla E."/>
            <person name="Lapidus A."/>
            <person name="Copeland A."/>
            <person name="Glavina Del Rio T."/>
            <person name="Nolan M."/>
            <person name="Lucas S."/>
            <person name="Tice H."/>
            <person name="Cheng J.F."/>
            <person name="Han C."/>
            <person name="Detter J.C."/>
            <person name="Bruce D."/>
            <person name="Tapia R."/>
            <person name="Goodwin L."/>
            <person name="Pitluck S."/>
            <person name="Liolios K."/>
            <person name="Ivanova N."/>
            <person name="Mavromatis K."/>
            <person name="Ovchinnikova G."/>
            <person name="Pati A."/>
            <person name="Chen A."/>
            <person name="Palaniappan K."/>
            <person name="Land M."/>
            <person name="Hauser L."/>
            <person name="Chang Y.J."/>
            <person name="Jeffries C.D."/>
            <person name="Spring S."/>
            <person name="Rohde M."/>
            <person name="Goker M."/>
            <person name="Bristow J."/>
            <person name="Eisen J.A."/>
            <person name="Markowitz V."/>
            <person name="Hugenholtz P."/>
            <person name="Kyrpides N.C."/>
            <person name="Klenk H.P."/>
        </authorList>
    </citation>
    <scope>NUCLEOTIDE SEQUENCE [LARGE SCALE GENOMIC DNA]</scope>
    <source>
        <strain evidence="5">DSM 12261 / ALA-1</strain>
    </source>
</reference>
<name>D5EH89_AMICL</name>
<feature type="coiled-coil region" evidence="1">
    <location>
        <begin position="179"/>
        <end position="227"/>
    </location>
</feature>
<dbReference type="KEGG" id="aco:Amico_1808"/>
<dbReference type="HOGENOM" id="CLU_006135_0_1_0"/>
<dbReference type="STRING" id="572547.Amico_1808"/>
<feature type="coiled-coil region" evidence="1">
    <location>
        <begin position="317"/>
        <end position="354"/>
    </location>
</feature>
<dbReference type="SUPFAM" id="SSF52540">
    <property type="entry name" value="P-loop containing nucleoside triphosphate hydrolases"/>
    <property type="match status" value="1"/>
</dbReference>